<evidence type="ECO:0000313" key="3">
    <source>
        <dbReference type="Proteomes" id="UP000324209"/>
    </source>
</evidence>
<keyword evidence="3" id="KW-1185">Reference proteome</keyword>
<evidence type="ECO:0000256" key="1">
    <source>
        <dbReference type="SAM" id="SignalP"/>
    </source>
</evidence>
<gene>
    <name evidence="2" type="ORF">EXM22_05870</name>
</gene>
<reference evidence="2 3" key="1">
    <citation type="submission" date="2019-02" db="EMBL/GenBank/DDBJ databases">
        <title>Complete Genome Sequence and Methylome Analysis of free living Spirochaetas.</title>
        <authorList>
            <person name="Fomenkov A."/>
            <person name="Dubinina G."/>
            <person name="Leshcheva N."/>
            <person name="Mikheeva N."/>
            <person name="Grabovich M."/>
            <person name="Vincze T."/>
            <person name="Roberts R.J."/>
        </authorList>
    </citation>
    <scope>NUCLEOTIDE SEQUENCE [LARGE SCALE GENOMIC DNA]</scope>
    <source>
        <strain evidence="2 3">K2</strain>
    </source>
</reference>
<evidence type="ECO:0000313" key="2">
    <source>
        <dbReference type="EMBL" id="QEN07538.1"/>
    </source>
</evidence>
<dbReference type="Proteomes" id="UP000324209">
    <property type="component" value="Chromosome"/>
</dbReference>
<name>A0A5C1QJP2_9SPIO</name>
<dbReference type="EMBL" id="CP036150">
    <property type="protein sequence ID" value="QEN07538.1"/>
    <property type="molecule type" value="Genomic_DNA"/>
</dbReference>
<organism evidence="2 3">
    <name type="scientific">Oceanispirochaeta crateris</name>
    <dbReference type="NCBI Taxonomy" id="2518645"/>
    <lineage>
        <taxon>Bacteria</taxon>
        <taxon>Pseudomonadati</taxon>
        <taxon>Spirochaetota</taxon>
        <taxon>Spirochaetia</taxon>
        <taxon>Spirochaetales</taxon>
        <taxon>Spirochaetaceae</taxon>
        <taxon>Oceanispirochaeta</taxon>
    </lineage>
</organism>
<feature type="chain" id="PRO_5023059541" evidence="1">
    <location>
        <begin position="33"/>
        <end position="243"/>
    </location>
</feature>
<dbReference type="Gene3D" id="1.25.10.10">
    <property type="entry name" value="Leucine-rich Repeat Variant"/>
    <property type="match status" value="1"/>
</dbReference>
<dbReference type="OrthoDB" id="368950at2"/>
<dbReference type="InterPro" id="IPR016024">
    <property type="entry name" value="ARM-type_fold"/>
</dbReference>
<dbReference type="Pfam" id="PF13646">
    <property type="entry name" value="HEAT_2"/>
    <property type="match status" value="1"/>
</dbReference>
<dbReference type="AlphaFoldDB" id="A0A5C1QJP2"/>
<protein>
    <submittedName>
        <fullName evidence="2">HEAT repeat domain-containing protein</fullName>
    </submittedName>
</protein>
<feature type="signal peptide" evidence="1">
    <location>
        <begin position="1"/>
        <end position="32"/>
    </location>
</feature>
<dbReference type="KEGG" id="ock:EXM22_05870"/>
<sequence length="243" mass="26682">MNIIKVGEIKMNKFKLGAVLLFSILLTMNLAAQEDEQTIEELYLKSQVKVKIIKAEADSVDRDMKMIAIQDIEKMISDGDVDPDNREMVGILSSLGTEGISNQVIEQGAVINNFPMVRKEAVRLLGEVGGDFARESLITVLLTDNEPMVLAEAVVAISKVGTDDNGVAMAVLADAMRSQTALNKDNNFANAFILAVENLADDSDGIDDIRVFEELTKIADPRSGYITVVRKKAFELLKDLQDF</sequence>
<accession>A0A5C1QJP2</accession>
<keyword evidence="1" id="KW-0732">Signal</keyword>
<dbReference type="SUPFAM" id="SSF48371">
    <property type="entry name" value="ARM repeat"/>
    <property type="match status" value="1"/>
</dbReference>
<dbReference type="InterPro" id="IPR011989">
    <property type="entry name" value="ARM-like"/>
</dbReference>
<proteinExistence type="predicted"/>